<protein>
    <recommendedName>
        <fullName evidence="1">F-box domain-containing protein</fullName>
    </recommendedName>
</protein>
<dbReference type="InterPro" id="IPR032675">
    <property type="entry name" value="LRR_dom_sf"/>
</dbReference>
<dbReference type="EMBL" id="JAAAHW010003152">
    <property type="protein sequence ID" value="KAF9987912.1"/>
    <property type="molecule type" value="Genomic_DNA"/>
</dbReference>
<evidence type="ECO:0000313" key="3">
    <source>
        <dbReference type="Proteomes" id="UP000749646"/>
    </source>
</evidence>
<dbReference type="InterPro" id="IPR001810">
    <property type="entry name" value="F-box_dom"/>
</dbReference>
<name>A0A9P6MBH0_9FUNG</name>
<gene>
    <name evidence="2" type="ORF">BGZ65_001346</name>
</gene>
<dbReference type="SUPFAM" id="SSF81383">
    <property type="entry name" value="F-box domain"/>
    <property type="match status" value="1"/>
</dbReference>
<dbReference type="Proteomes" id="UP000749646">
    <property type="component" value="Unassembled WGS sequence"/>
</dbReference>
<organism evidence="2 3">
    <name type="scientific">Modicella reniformis</name>
    <dbReference type="NCBI Taxonomy" id="1440133"/>
    <lineage>
        <taxon>Eukaryota</taxon>
        <taxon>Fungi</taxon>
        <taxon>Fungi incertae sedis</taxon>
        <taxon>Mucoromycota</taxon>
        <taxon>Mortierellomycotina</taxon>
        <taxon>Mortierellomycetes</taxon>
        <taxon>Mortierellales</taxon>
        <taxon>Mortierellaceae</taxon>
        <taxon>Modicella</taxon>
    </lineage>
</organism>
<sequence>MHPHPLSIPEILDHVAKYLLPKDILNCLRVSRAFHTSLIRSLWKTIRIYNDGIKGRPLQYPLGENLRRYKHHIQRLIFIDDSPPPYLTLRGCDCLQILRIKISRLDRELSSELAKDHQDRILYGFAGLIVAHISTLREIAIQLSPRHMIAPSKELWEALLKCGGLKRLDLSHISVPDCLQPLFLRVCAKPQRLSLSSIALSGWPATMSDIALTGPRDLSISKHPKDRQVITMSHSNQALLIRHCLNLESLNWRGGHGRHSDVFQSDIETATFYNTLAMDPWPLPHLETLNLSWTTVKDQELASVLRGMYRLKSLKVIGTRFGPLSLQAITMDRMEGVGSSHRAIDPQGPCYERKLCDSIEVLLINDCIGVSSKMIQTIMESCPRLTQFHADTVTMTDIAQGHEWACLRMRDLQFYLKADVNVSYHHDDADLESGHFAEMQRGVYSRLAMLTWLERLHLTNHVHRTVEKRTLDLKLKAGMDLLAWLTNLKEVTYLFDDHQRIGVDEAQWIKQYWPRLKIFKGYPNDHGSVRQQIKEILKPIAIEDTPIERLQ</sequence>
<dbReference type="Gene3D" id="3.80.10.10">
    <property type="entry name" value="Ribonuclease Inhibitor"/>
    <property type="match status" value="1"/>
</dbReference>
<dbReference type="SUPFAM" id="SSF52047">
    <property type="entry name" value="RNI-like"/>
    <property type="match status" value="1"/>
</dbReference>
<comment type="caution">
    <text evidence="2">The sequence shown here is derived from an EMBL/GenBank/DDBJ whole genome shotgun (WGS) entry which is preliminary data.</text>
</comment>
<proteinExistence type="predicted"/>
<keyword evidence="3" id="KW-1185">Reference proteome</keyword>
<evidence type="ECO:0000313" key="2">
    <source>
        <dbReference type="EMBL" id="KAF9987912.1"/>
    </source>
</evidence>
<dbReference type="OrthoDB" id="2446741at2759"/>
<dbReference type="InterPro" id="IPR036047">
    <property type="entry name" value="F-box-like_dom_sf"/>
</dbReference>
<reference evidence="2" key="1">
    <citation type="journal article" date="2020" name="Fungal Divers.">
        <title>Resolving the Mortierellaceae phylogeny through synthesis of multi-gene phylogenetics and phylogenomics.</title>
        <authorList>
            <person name="Vandepol N."/>
            <person name="Liber J."/>
            <person name="Desiro A."/>
            <person name="Na H."/>
            <person name="Kennedy M."/>
            <person name="Barry K."/>
            <person name="Grigoriev I.V."/>
            <person name="Miller A.N."/>
            <person name="O'Donnell K."/>
            <person name="Stajich J.E."/>
            <person name="Bonito G."/>
        </authorList>
    </citation>
    <scope>NUCLEOTIDE SEQUENCE</scope>
    <source>
        <strain evidence="2">MES-2147</strain>
    </source>
</reference>
<evidence type="ECO:0000259" key="1">
    <source>
        <dbReference type="Pfam" id="PF12937"/>
    </source>
</evidence>
<dbReference type="AlphaFoldDB" id="A0A9P6MBH0"/>
<accession>A0A9P6MBH0</accession>
<feature type="domain" description="F-box" evidence="1">
    <location>
        <begin position="9"/>
        <end position="47"/>
    </location>
</feature>
<dbReference type="Pfam" id="PF12937">
    <property type="entry name" value="F-box-like"/>
    <property type="match status" value="1"/>
</dbReference>